<dbReference type="AlphaFoldDB" id="A0AAV2GH03"/>
<reference evidence="1 2" key="1">
    <citation type="submission" date="2024-04" db="EMBL/GenBank/DDBJ databases">
        <authorList>
            <person name="Fracassetti M."/>
        </authorList>
    </citation>
    <scope>NUCLEOTIDE SEQUENCE [LARGE SCALE GENOMIC DNA]</scope>
</reference>
<keyword evidence="2" id="KW-1185">Reference proteome</keyword>
<evidence type="ECO:0000313" key="1">
    <source>
        <dbReference type="EMBL" id="CAL1409449.1"/>
    </source>
</evidence>
<organism evidence="1 2">
    <name type="scientific">Linum trigynum</name>
    <dbReference type="NCBI Taxonomy" id="586398"/>
    <lineage>
        <taxon>Eukaryota</taxon>
        <taxon>Viridiplantae</taxon>
        <taxon>Streptophyta</taxon>
        <taxon>Embryophyta</taxon>
        <taxon>Tracheophyta</taxon>
        <taxon>Spermatophyta</taxon>
        <taxon>Magnoliopsida</taxon>
        <taxon>eudicotyledons</taxon>
        <taxon>Gunneridae</taxon>
        <taxon>Pentapetalae</taxon>
        <taxon>rosids</taxon>
        <taxon>fabids</taxon>
        <taxon>Malpighiales</taxon>
        <taxon>Linaceae</taxon>
        <taxon>Linum</taxon>
    </lineage>
</organism>
<sequence length="95" mass="10967">MVDFIYLGSHRCEFRRIERGDAWAAVLDLLKKKEKETDVGRRDSLKEPDPIAMIVNSSSSTLDSFSCSPFAVQDSFVQLIFLLVRYRLKSQIPKR</sequence>
<dbReference type="EMBL" id="OZ034821">
    <property type="protein sequence ID" value="CAL1409449.1"/>
    <property type="molecule type" value="Genomic_DNA"/>
</dbReference>
<proteinExistence type="predicted"/>
<accession>A0AAV2GH03</accession>
<gene>
    <name evidence="1" type="ORF">LTRI10_LOCUS48947</name>
</gene>
<dbReference type="Proteomes" id="UP001497516">
    <property type="component" value="Chromosome 8"/>
</dbReference>
<name>A0AAV2GH03_9ROSI</name>
<protein>
    <submittedName>
        <fullName evidence="1">Uncharacterized protein</fullName>
    </submittedName>
</protein>
<evidence type="ECO:0000313" key="2">
    <source>
        <dbReference type="Proteomes" id="UP001497516"/>
    </source>
</evidence>